<evidence type="ECO:0000256" key="1">
    <source>
        <dbReference type="SAM" id="Coils"/>
    </source>
</evidence>
<evidence type="ECO:0000313" key="3">
    <source>
        <dbReference type="EMBL" id="MBV3392413.1"/>
    </source>
</evidence>
<reference evidence="2 5" key="1">
    <citation type="submission" date="2021-06" db="EMBL/GenBank/DDBJ databases">
        <title>Collection of gut derived symbiotic bacterial strains cultured from healthy donors.</title>
        <authorList>
            <person name="Lin H."/>
            <person name="Littmann E."/>
            <person name="Pamer E.G."/>
        </authorList>
    </citation>
    <scope>NUCLEOTIDE SEQUENCE</scope>
    <source>
        <strain evidence="3 5">MSK.21.70</strain>
        <strain evidence="2">MSK.21.82</strain>
    </source>
</reference>
<dbReference type="InterPro" id="IPR007793">
    <property type="entry name" value="DivIVA_fam"/>
</dbReference>
<dbReference type="EMBL" id="JAHOEF010000017">
    <property type="protein sequence ID" value="MBV3382397.1"/>
    <property type="molecule type" value="Genomic_DNA"/>
</dbReference>
<keyword evidence="1" id="KW-0175">Coiled coil</keyword>
<dbReference type="RefSeq" id="WP_129982003.1">
    <property type="nucleotide sequence ID" value="NZ_JAHOEB010000017.1"/>
</dbReference>
<name>A0AAW4MRZ3_9FIRM</name>
<proteinExistence type="predicted"/>
<gene>
    <name evidence="2" type="ORF">KSV97_03940</name>
    <name evidence="3" type="ORF">KSW06_03905</name>
</gene>
<keyword evidence="5" id="KW-1185">Reference proteome</keyword>
<dbReference type="Pfam" id="PF05103">
    <property type="entry name" value="DivIVA"/>
    <property type="match status" value="1"/>
</dbReference>
<dbReference type="Proteomes" id="UP001196408">
    <property type="component" value="Unassembled WGS sequence"/>
</dbReference>
<accession>A0AAW4MRZ3</accession>
<dbReference type="GeneID" id="301323293"/>
<comment type="caution">
    <text evidence="2">The sequence shown here is derived from an EMBL/GenBank/DDBJ whole genome shotgun (WGS) entry which is preliminary data.</text>
</comment>
<evidence type="ECO:0000313" key="4">
    <source>
        <dbReference type="Proteomes" id="UP001196408"/>
    </source>
</evidence>
<feature type="coiled-coil region" evidence="1">
    <location>
        <begin position="14"/>
        <end position="55"/>
    </location>
</feature>
<dbReference type="AlphaFoldDB" id="A0AAW4MRZ3"/>
<sequence length="154" mass="17917">MGYMFNKQLRGYNTEEVDDTIETLEKKIQETTLQIRRLEKELDKVKKENIAMANRQSIERKTNEEISRLALKEASELITKAKHNANMILKESMNYVKGLSDEVEGFKDEAKDFRAEIVKISTELLETIDKSEIFSLINEEEKKAKKESADQENL</sequence>
<evidence type="ECO:0000313" key="5">
    <source>
        <dbReference type="Proteomes" id="UP001197492"/>
    </source>
</evidence>
<organism evidence="2 4">
    <name type="scientific">Catenibacterium mitsuokai</name>
    <dbReference type="NCBI Taxonomy" id="100886"/>
    <lineage>
        <taxon>Bacteria</taxon>
        <taxon>Bacillati</taxon>
        <taxon>Bacillota</taxon>
        <taxon>Erysipelotrichia</taxon>
        <taxon>Erysipelotrichales</taxon>
        <taxon>Coprobacillaceae</taxon>
        <taxon>Catenibacterium</taxon>
    </lineage>
</organism>
<dbReference type="Gene3D" id="6.10.250.660">
    <property type="match status" value="1"/>
</dbReference>
<evidence type="ECO:0000313" key="2">
    <source>
        <dbReference type="EMBL" id="MBV3382397.1"/>
    </source>
</evidence>
<protein>
    <submittedName>
        <fullName evidence="2">DivIVA domain-containing protein</fullName>
    </submittedName>
</protein>
<dbReference type="Proteomes" id="UP001197492">
    <property type="component" value="Unassembled WGS sequence"/>
</dbReference>
<dbReference type="EMBL" id="JAHOEL010000017">
    <property type="protein sequence ID" value="MBV3392413.1"/>
    <property type="molecule type" value="Genomic_DNA"/>
</dbReference>